<proteinExistence type="predicted"/>
<reference evidence="2 3" key="1">
    <citation type="journal article" date="2018" name="Sci. Rep.">
        <title>Genomic signatures of local adaptation to the degree of environmental predictability in rotifers.</title>
        <authorList>
            <person name="Franch-Gras L."/>
            <person name="Hahn C."/>
            <person name="Garcia-Roger E.M."/>
            <person name="Carmona M.J."/>
            <person name="Serra M."/>
            <person name="Gomez A."/>
        </authorList>
    </citation>
    <scope>NUCLEOTIDE SEQUENCE [LARGE SCALE GENOMIC DNA]</scope>
    <source>
        <strain evidence="2">HYR1</strain>
    </source>
</reference>
<feature type="transmembrane region" description="Helical" evidence="1">
    <location>
        <begin position="306"/>
        <end position="325"/>
    </location>
</feature>
<keyword evidence="1" id="KW-1133">Transmembrane helix</keyword>
<evidence type="ECO:0000313" key="2">
    <source>
        <dbReference type="EMBL" id="RNA32837.1"/>
    </source>
</evidence>
<evidence type="ECO:0000256" key="1">
    <source>
        <dbReference type="SAM" id="Phobius"/>
    </source>
</evidence>
<protein>
    <submittedName>
        <fullName evidence="2">Uncharacterized protein</fullName>
    </submittedName>
</protein>
<feature type="transmembrane region" description="Helical" evidence="1">
    <location>
        <begin position="101"/>
        <end position="127"/>
    </location>
</feature>
<feature type="transmembrane region" description="Helical" evidence="1">
    <location>
        <begin position="27"/>
        <end position="49"/>
    </location>
</feature>
<dbReference type="EMBL" id="REGN01001739">
    <property type="protein sequence ID" value="RNA32837.1"/>
    <property type="molecule type" value="Genomic_DNA"/>
</dbReference>
<keyword evidence="1" id="KW-0472">Membrane</keyword>
<dbReference type="OrthoDB" id="10422234at2759"/>
<dbReference type="AlphaFoldDB" id="A0A3M7SAZ7"/>
<sequence length="413" mass="47619">MIQNETSIKLYYSKRELSSIVADYINVFWLPLICIFGMITNILNILVSYNKNFLQNPLKVILVDSIGDLFFLLIQSFLFIIRCGSLCPWGYSYPAKFYEVYIYLLIGYILVVFRVLVDLSVSFNRLLILSSVQMKEINFYLQLIVFITIAIVLNVPIFGISRQIVVKGYYYPDRNSSSYEILYDKDVRENFKIRWVAIVMSAITVVKDPFLFTSFCGINIAIAVKFRQHMSKKKSMTLVNMVKTTVNTISQESTNKKGKSKGSSSRRENSTTLMLLGLCVIYFFGNLIDTSAIILDIFRFDVYYKYGFIVLIGNTLFFLSHSILLPNLNYFTLKHLNANQSLEVFVETLKSGGVVWSKIFFFIFKNKLINGKKIHAITLFNLNSILKHATNYFRRRPLFLGAKFEDVVGCTIV</sequence>
<evidence type="ECO:0000313" key="3">
    <source>
        <dbReference type="Proteomes" id="UP000276133"/>
    </source>
</evidence>
<name>A0A3M7SAZ7_BRAPC</name>
<accession>A0A3M7SAZ7</accession>
<feature type="transmembrane region" description="Helical" evidence="1">
    <location>
        <begin position="139"/>
        <end position="160"/>
    </location>
</feature>
<dbReference type="Proteomes" id="UP000276133">
    <property type="component" value="Unassembled WGS sequence"/>
</dbReference>
<gene>
    <name evidence="2" type="ORF">BpHYR1_034125</name>
</gene>
<feature type="transmembrane region" description="Helical" evidence="1">
    <location>
        <begin position="273"/>
        <end position="294"/>
    </location>
</feature>
<comment type="caution">
    <text evidence="2">The sequence shown here is derived from an EMBL/GenBank/DDBJ whole genome shotgun (WGS) entry which is preliminary data.</text>
</comment>
<dbReference type="Gene3D" id="1.20.1070.10">
    <property type="entry name" value="Rhodopsin 7-helix transmembrane proteins"/>
    <property type="match status" value="1"/>
</dbReference>
<keyword evidence="1" id="KW-0812">Transmembrane</keyword>
<feature type="transmembrane region" description="Helical" evidence="1">
    <location>
        <begin position="209"/>
        <end position="226"/>
    </location>
</feature>
<organism evidence="2 3">
    <name type="scientific">Brachionus plicatilis</name>
    <name type="common">Marine rotifer</name>
    <name type="synonym">Brachionus muelleri</name>
    <dbReference type="NCBI Taxonomy" id="10195"/>
    <lineage>
        <taxon>Eukaryota</taxon>
        <taxon>Metazoa</taxon>
        <taxon>Spiralia</taxon>
        <taxon>Gnathifera</taxon>
        <taxon>Rotifera</taxon>
        <taxon>Eurotatoria</taxon>
        <taxon>Monogononta</taxon>
        <taxon>Pseudotrocha</taxon>
        <taxon>Ploima</taxon>
        <taxon>Brachionidae</taxon>
        <taxon>Brachionus</taxon>
    </lineage>
</organism>
<keyword evidence="3" id="KW-1185">Reference proteome</keyword>
<dbReference type="SUPFAM" id="SSF81321">
    <property type="entry name" value="Family A G protein-coupled receptor-like"/>
    <property type="match status" value="1"/>
</dbReference>
<feature type="transmembrane region" description="Helical" evidence="1">
    <location>
        <begin position="61"/>
        <end position="81"/>
    </location>
</feature>